<proteinExistence type="predicted"/>
<evidence type="ECO:0000313" key="1">
    <source>
        <dbReference type="EMBL" id="ACX74733.1"/>
    </source>
</evidence>
<accession>A0ABN3YT74</accession>
<name>A0ABN3YT74_FIBSS</name>
<dbReference type="RefSeq" id="WP_015731924.1">
    <property type="nucleotide sequence ID" value="NC_013410.1"/>
</dbReference>
<reference evidence="1" key="1">
    <citation type="submission" date="2009-10" db="EMBL/GenBank/DDBJ databases">
        <title>Complete sequence of Fibrobacter succinogenes subsp. succinogenes S85.</title>
        <authorList>
            <consortium name="US DOE Joint Genome Institute"/>
            <person name="Lucas S."/>
            <person name="Copeland A."/>
            <person name="Lapidus A."/>
            <person name="Glavina del Rio T."/>
            <person name="Tice H."/>
            <person name="Bruce D."/>
            <person name="Goodwin L."/>
            <person name="Pitluck S."/>
            <person name="Chertkov O."/>
            <person name="Detter J.C."/>
            <person name="Han C."/>
            <person name="Tapia R."/>
            <person name="Larimer F."/>
            <person name="Land M."/>
            <person name="Hauser L."/>
            <person name="Kyrpides N."/>
            <person name="Mikhailova N."/>
            <person name="Weimer P.J."/>
            <person name="Stevenson D.M."/>
            <person name="Boyum J."/>
            <person name="Brumm P.I."/>
            <person name="Mead D."/>
        </authorList>
    </citation>
    <scope>NUCLEOTIDE SEQUENCE [LARGE SCALE GENOMIC DNA]</scope>
    <source>
        <strain evidence="1">S85</strain>
    </source>
</reference>
<dbReference type="EMBL" id="CP001792">
    <property type="protein sequence ID" value="ACX74733.1"/>
    <property type="molecule type" value="Genomic_DNA"/>
</dbReference>
<protein>
    <submittedName>
        <fullName evidence="1">Uncharacterized protein</fullName>
    </submittedName>
</protein>
<evidence type="ECO:0000313" key="2">
    <source>
        <dbReference type="Proteomes" id="UP000001497"/>
    </source>
</evidence>
<sequence length="82" mass="9166">MTARNVTVENEVVEHSWTADCIRAGSVDEIVLAVRAFAEDIERMARENLDGKICVDCRAGTFGAFKMRSLSQLDDQLMTETK</sequence>
<keyword evidence="2" id="KW-1185">Reference proteome</keyword>
<organism evidence="1 2">
    <name type="scientific">Fibrobacter succinogenes (strain ATCC 19169 / S85)</name>
    <dbReference type="NCBI Taxonomy" id="59374"/>
    <lineage>
        <taxon>Bacteria</taxon>
        <taxon>Pseudomonadati</taxon>
        <taxon>Fibrobacterota</taxon>
        <taxon>Fibrobacteria</taxon>
        <taxon>Fibrobacterales</taxon>
        <taxon>Fibrobacteraceae</taxon>
        <taxon>Fibrobacter</taxon>
    </lineage>
</organism>
<gene>
    <name evidence="1" type="ordered locus">Fisuc_1129</name>
</gene>
<dbReference type="Proteomes" id="UP000001497">
    <property type="component" value="Chromosome"/>
</dbReference>